<organism evidence="1 2">
    <name type="scientific">Vibrio thalassae</name>
    <dbReference type="NCBI Taxonomy" id="1243014"/>
    <lineage>
        <taxon>Bacteria</taxon>
        <taxon>Pseudomonadati</taxon>
        <taxon>Pseudomonadota</taxon>
        <taxon>Gammaproteobacteria</taxon>
        <taxon>Vibrionales</taxon>
        <taxon>Vibrionaceae</taxon>
        <taxon>Vibrio</taxon>
    </lineage>
</organism>
<dbReference type="RefSeq" id="WP_158296150.1">
    <property type="nucleotide sequence ID" value="NZ_JBHSII010000001.1"/>
</dbReference>
<evidence type="ECO:0000313" key="2">
    <source>
        <dbReference type="Proteomes" id="UP000219336"/>
    </source>
</evidence>
<accession>A0A240EKZ5</accession>
<protein>
    <submittedName>
        <fullName evidence="1">Uncharacterized protein</fullName>
    </submittedName>
</protein>
<gene>
    <name evidence="1" type="ORF">VTH8203_02923</name>
</gene>
<reference evidence="2" key="1">
    <citation type="submission" date="2016-06" db="EMBL/GenBank/DDBJ databases">
        <authorList>
            <person name="Rodrigo-Torres L."/>
            <person name="Arahal R.D."/>
            <person name="Lucena T."/>
        </authorList>
    </citation>
    <scope>NUCLEOTIDE SEQUENCE [LARGE SCALE GENOMIC DNA]</scope>
    <source>
        <strain evidence="2">CECT8203</strain>
    </source>
</reference>
<dbReference type="Proteomes" id="UP000219336">
    <property type="component" value="Unassembled WGS sequence"/>
</dbReference>
<proteinExistence type="predicted"/>
<name>A0A240EKZ5_9VIBR</name>
<evidence type="ECO:0000313" key="1">
    <source>
        <dbReference type="EMBL" id="SNX49276.1"/>
    </source>
</evidence>
<dbReference type="AlphaFoldDB" id="A0A240EKZ5"/>
<keyword evidence="2" id="KW-1185">Reference proteome</keyword>
<sequence length="47" mass="5643">MLSTPDYDQYKDDSKNWLIHIPEELDDTIYDLPHPILVIETQSVRER</sequence>
<dbReference type="EMBL" id="OANU01000053">
    <property type="protein sequence ID" value="SNX49276.1"/>
    <property type="molecule type" value="Genomic_DNA"/>
</dbReference>